<accession>A0A0G4ICY5</accession>
<name>A0A0G4ICY5_9ALVE</name>
<dbReference type="AlphaFoldDB" id="A0A0G4ICY5"/>
<evidence type="ECO:0000256" key="1">
    <source>
        <dbReference type="SAM" id="MobiDB-lite"/>
    </source>
</evidence>
<organism evidence="2">
    <name type="scientific">Chromera velia CCMP2878</name>
    <dbReference type="NCBI Taxonomy" id="1169474"/>
    <lineage>
        <taxon>Eukaryota</taxon>
        <taxon>Sar</taxon>
        <taxon>Alveolata</taxon>
        <taxon>Colpodellida</taxon>
        <taxon>Chromeraceae</taxon>
        <taxon>Chromera</taxon>
    </lineage>
</organism>
<sequence length="402" mass="43720">MSTSPKKKSRLVESGQQSPSLSVGAGGEAAGRAASPQADSAVTAEIHSLLTDVYGPWPSSTFPQPLSKAEAGPSAEGDQRRYLWTDAFGVMGFLALASQDPDNAEVHVGAARSLIEATERTLGRPRDASLPMERETENDRKLTSFDAQRSTGFVGLRIGKVRALSEGTDAGMTFDGMYWHYVDKWLFALLRFAQASGDDEMLLHAAAVASKVFRRFFREGRGVYWKLSTDGKPVEGMTDDDSLSALVVFSCIQCALETKGKTGIISLNKEIDALRTALGGYHSPGTSDPLGWGFKWWKAQWTCDEACIRQLLQRGDAALSERHAGLPFRLYGALIGCRLSGTRGADLQRRASSLLSKDGLLSQVDRSEDPESGLWGINKVMRAVALDPSAMRRREDEPDVVV</sequence>
<evidence type="ECO:0000313" key="2">
    <source>
        <dbReference type="EMBL" id="CEM54936.1"/>
    </source>
</evidence>
<dbReference type="EMBL" id="CDMZ01005831">
    <property type="protein sequence ID" value="CEM54936.1"/>
    <property type="molecule type" value="Genomic_DNA"/>
</dbReference>
<proteinExistence type="predicted"/>
<protein>
    <submittedName>
        <fullName evidence="2">Uncharacterized protein</fullName>
    </submittedName>
</protein>
<feature type="region of interest" description="Disordered" evidence="1">
    <location>
        <begin position="1"/>
        <end position="40"/>
    </location>
</feature>
<gene>
    <name evidence="2" type="ORF">Cvel_2276</name>
</gene>
<dbReference type="VEuPathDB" id="CryptoDB:Cvel_2276"/>
<reference evidence="2" key="1">
    <citation type="submission" date="2014-11" db="EMBL/GenBank/DDBJ databases">
        <authorList>
            <person name="Otto D Thomas"/>
            <person name="Naeem Raeece"/>
        </authorList>
    </citation>
    <scope>NUCLEOTIDE SEQUENCE</scope>
</reference>